<dbReference type="Proteomes" id="UP000316426">
    <property type="component" value="Chromosome"/>
</dbReference>
<dbReference type="KEGG" id="bmei:Spa11_35100"/>
<dbReference type="AlphaFoldDB" id="A0A518KBX5"/>
<name>A0A518KBX5_9BACT</name>
<sequence>MSTVAFTDHLRDHAPDEPVEVAGATVAEALSAALAGRDRLRSYVFDEQGRLRRHVAVFVDGKLIADRVALSDPITPASELFVMQALSGG</sequence>
<dbReference type="Gene3D" id="3.10.20.30">
    <property type="match status" value="1"/>
</dbReference>
<evidence type="ECO:0000313" key="1">
    <source>
        <dbReference type="EMBL" id="QDV75296.1"/>
    </source>
</evidence>
<dbReference type="InterPro" id="IPR052045">
    <property type="entry name" value="Sulfur_Carrier/Prot_Modifier"/>
</dbReference>
<reference evidence="1 2" key="1">
    <citation type="submission" date="2019-02" db="EMBL/GenBank/DDBJ databases">
        <title>Deep-cultivation of Planctomycetes and their phenomic and genomic characterization uncovers novel biology.</title>
        <authorList>
            <person name="Wiegand S."/>
            <person name="Jogler M."/>
            <person name="Boedeker C."/>
            <person name="Pinto D."/>
            <person name="Vollmers J."/>
            <person name="Rivas-Marin E."/>
            <person name="Kohn T."/>
            <person name="Peeters S.H."/>
            <person name="Heuer A."/>
            <person name="Rast P."/>
            <person name="Oberbeckmann S."/>
            <person name="Bunk B."/>
            <person name="Jeske O."/>
            <person name="Meyerdierks A."/>
            <person name="Storesund J.E."/>
            <person name="Kallscheuer N."/>
            <person name="Luecker S."/>
            <person name="Lage O.M."/>
            <person name="Pohl T."/>
            <person name="Merkel B.J."/>
            <person name="Hornburger P."/>
            <person name="Mueller R.-W."/>
            <person name="Bruemmer F."/>
            <person name="Labrenz M."/>
            <person name="Spormann A.M."/>
            <person name="Op den Camp H."/>
            <person name="Overmann J."/>
            <person name="Amann R."/>
            <person name="Jetten M.S.M."/>
            <person name="Mascher T."/>
            <person name="Medema M.H."/>
            <person name="Devos D.P."/>
            <person name="Kaster A.-K."/>
            <person name="Ovreas L."/>
            <person name="Rohde M."/>
            <person name="Galperin M.Y."/>
            <person name="Jogler C."/>
        </authorList>
    </citation>
    <scope>NUCLEOTIDE SEQUENCE [LARGE SCALE GENOMIC DNA]</scope>
    <source>
        <strain evidence="1 2">Spa11</strain>
    </source>
</reference>
<accession>A0A518KBX5</accession>
<dbReference type="InterPro" id="IPR012675">
    <property type="entry name" value="Beta-grasp_dom_sf"/>
</dbReference>
<protein>
    <recommendedName>
        <fullName evidence="3">ThiS family protein</fullName>
    </recommendedName>
</protein>
<dbReference type="SUPFAM" id="SSF54285">
    <property type="entry name" value="MoaD/ThiS"/>
    <property type="match status" value="1"/>
</dbReference>
<proteinExistence type="predicted"/>
<dbReference type="InterPro" id="IPR016155">
    <property type="entry name" value="Mopterin_synth/thiamin_S_b"/>
</dbReference>
<dbReference type="EMBL" id="CP036349">
    <property type="protein sequence ID" value="QDV75296.1"/>
    <property type="molecule type" value="Genomic_DNA"/>
</dbReference>
<gene>
    <name evidence="1" type="ORF">Spa11_35100</name>
</gene>
<dbReference type="RefSeq" id="WP_145114465.1">
    <property type="nucleotide sequence ID" value="NZ_CP036349.1"/>
</dbReference>
<evidence type="ECO:0000313" key="2">
    <source>
        <dbReference type="Proteomes" id="UP000316426"/>
    </source>
</evidence>
<evidence type="ECO:0008006" key="3">
    <source>
        <dbReference type="Google" id="ProtNLM"/>
    </source>
</evidence>
<dbReference type="CDD" id="cd17040">
    <property type="entry name" value="Ubl_MoaD_like"/>
    <property type="match status" value="1"/>
</dbReference>
<organism evidence="1 2">
    <name type="scientific">Botrimarina mediterranea</name>
    <dbReference type="NCBI Taxonomy" id="2528022"/>
    <lineage>
        <taxon>Bacteria</taxon>
        <taxon>Pseudomonadati</taxon>
        <taxon>Planctomycetota</taxon>
        <taxon>Planctomycetia</taxon>
        <taxon>Pirellulales</taxon>
        <taxon>Lacipirellulaceae</taxon>
        <taxon>Botrimarina</taxon>
    </lineage>
</organism>
<dbReference type="PANTHER" id="PTHR38031:SF1">
    <property type="entry name" value="SULFUR CARRIER PROTEIN CYSO"/>
    <property type="match status" value="1"/>
</dbReference>
<keyword evidence="2" id="KW-1185">Reference proteome</keyword>
<dbReference type="PANTHER" id="PTHR38031">
    <property type="entry name" value="SULFUR CARRIER PROTEIN SLR0821-RELATED"/>
    <property type="match status" value="1"/>
</dbReference>